<proteinExistence type="predicted"/>
<keyword evidence="2" id="KW-0285">Flavoprotein</keyword>
<dbReference type="SUPFAM" id="SSF51905">
    <property type="entry name" value="FAD/NAD(P)-binding domain"/>
    <property type="match status" value="1"/>
</dbReference>
<dbReference type="Pfam" id="PF01494">
    <property type="entry name" value="FAD_binding_3"/>
    <property type="match status" value="1"/>
</dbReference>
<dbReference type="InterPro" id="IPR050641">
    <property type="entry name" value="RIFMO-like"/>
</dbReference>
<organism evidence="5 6">
    <name type="scientific">Amycolatopsis pithecellobii</name>
    <dbReference type="NCBI Taxonomy" id="664692"/>
    <lineage>
        <taxon>Bacteria</taxon>
        <taxon>Bacillati</taxon>
        <taxon>Actinomycetota</taxon>
        <taxon>Actinomycetes</taxon>
        <taxon>Pseudonocardiales</taxon>
        <taxon>Pseudonocardiaceae</taxon>
        <taxon>Amycolatopsis</taxon>
    </lineage>
</organism>
<dbReference type="GO" id="GO:0071949">
    <property type="term" value="F:FAD binding"/>
    <property type="evidence" value="ECO:0007669"/>
    <property type="project" value="InterPro"/>
</dbReference>
<feature type="domain" description="FAD-binding" evidence="4">
    <location>
        <begin position="19"/>
        <end position="354"/>
    </location>
</feature>
<dbReference type="AlphaFoldDB" id="A0A6N7Z4E3"/>
<dbReference type="EMBL" id="WMBA01000018">
    <property type="protein sequence ID" value="MTD55150.1"/>
    <property type="molecule type" value="Genomic_DNA"/>
</dbReference>
<dbReference type="InterPro" id="IPR002938">
    <property type="entry name" value="FAD-bd"/>
</dbReference>
<evidence type="ECO:0000256" key="2">
    <source>
        <dbReference type="ARBA" id="ARBA00022630"/>
    </source>
</evidence>
<protein>
    <submittedName>
        <fullName evidence="5">NAD(P)-binding protein</fullName>
    </submittedName>
</protein>
<evidence type="ECO:0000313" key="5">
    <source>
        <dbReference type="EMBL" id="MTD55150.1"/>
    </source>
</evidence>
<evidence type="ECO:0000256" key="3">
    <source>
        <dbReference type="ARBA" id="ARBA00022827"/>
    </source>
</evidence>
<comment type="caution">
    <text evidence="5">The sequence shown here is derived from an EMBL/GenBank/DDBJ whole genome shotgun (WGS) entry which is preliminary data.</text>
</comment>
<dbReference type="Gene3D" id="3.30.70.2450">
    <property type="match status" value="1"/>
</dbReference>
<accession>A0A6N7Z4E3</accession>
<dbReference type="PANTHER" id="PTHR43004:SF19">
    <property type="entry name" value="BINDING MONOOXYGENASE, PUTATIVE (JCVI)-RELATED"/>
    <property type="match status" value="1"/>
</dbReference>
<dbReference type="GO" id="GO:0016709">
    <property type="term" value="F:oxidoreductase activity, acting on paired donors, with incorporation or reduction of molecular oxygen, NAD(P)H as one donor, and incorporation of one atom of oxygen"/>
    <property type="evidence" value="ECO:0007669"/>
    <property type="project" value="UniProtKB-ARBA"/>
</dbReference>
<dbReference type="Pfam" id="PF21274">
    <property type="entry name" value="Rng_hyd_C"/>
    <property type="match status" value="1"/>
</dbReference>
<dbReference type="OrthoDB" id="3443359at2"/>
<gene>
    <name evidence="5" type="ORF">GKO32_14330</name>
</gene>
<dbReference type="Gene3D" id="3.40.30.120">
    <property type="match status" value="1"/>
</dbReference>
<dbReference type="Gene3D" id="3.50.50.60">
    <property type="entry name" value="FAD/NAD(P)-binding domain"/>
    <property type="match status" value="1"/>
</dbReference>
<keyword evidence="6" id="KW-1185">Reference proteome</keyword>
<dbReference type="PANTHER" id="PTHR43004">
    <property type="entry name" value="TRK SYSTEM POTASSIUM UPTAKE PROTEIN"/>
    <property type="match status" value="1"/>
</dbReference>
<sequence length="500" mass="54930">MATVDGTDPEETFMIPAQCDVAVVGAGPSGLMVATELALAGADVVVLERRGEPALPRAGTLASRVLEIFDSRGLADPVLTRAFELHEDPRATVGIWAGFHGVRFDRIDSTFPYVLMFAQMEVERILAARATELGARIVRLAAVTGLTQHDDHVRVEVEQTGGPATIEARYVVGADGANSTIRRAAGIGWHGQEADRTAVNVDAELDFPFPDPVTVTNDLNGWGLAYPLRKGVTRFGLIDAVASYEGRDVPVTLEQAKHMLRRIYGRDFGIESAKISRFHNAMFQAAAMRDRRVLLVGESVRVHYPASGVGMNFCLQDAFNLGWKLAATVRGWGAADLLDSYEAERRPEIERLLDDVRRQCAVQFEFSPEMLALKRMIEGELIPVPDVNRLLAENLSGISARYLPASPAAPPVVGRRLRDFVLDDGVPLFHRLREQRFLLLTTGERPDELPDQVRAEPLRRMPDSLTGFDAVLLRPDGHIAAAAAGSLDRAEIDRWFAKRA</sequence>
<comment type="cofactor">
    <cofactor evidence="1">
        <name>FAD</name>
        <dbReference type="ChEBI" id="CHEBI:57692"/>
    </cofactor>
</comment>
<reference evidence="5 6" key="1">
    <citation type="submission" date="2019-11" db="EMBL/GenBank/DDBJ databases">
        <title>Draft genome of Amycolatopsis RM579.</title>
        <authorList>
            <person name="Duangmal K."/>
            <person name="Mingma R."/>
        </authorList>
    </citation>
    <scope>NUCLEOTIDE SEQUENCE [LARGE SCALE GENOMIC DNA]</scope>
    <source>
        <strain evidence="5 6">RM579</strain>
    </source>
</reference>
<name>A0A6N7Z4E3_9PSEU</name>
<evidence type="ECO:0000259" key="4">
    <source>
        <dbReference type="Pfam" id="PF01494"/>
    </source>
</evidence>
<dbReference type="Proteomes" id="UP000440096">
    <property type="component" value="Unassembled WGS sequence"/>
</dbReference>
<keyword evidence="3" id="KW-0274">FAD</keyword>
<dbReference type="PRINTS" id="PR00420">
    <property type="entry name" value="RNGMNOXGNASE"/>
</dbReference>
<evidence type="ECO:0000313" key="6">
    <source>
        <dbReference type="Proteomes" id="UP000440096"/>
    </source>
</evidence>
<evidence type="ECO:0000256" key="1">
    <source>
        <dbReference type="ARBA" id="ARBA00001974"/>
    </source>
</evidence>
<dbReference type="InterPro" id="IPR036188">
    <property type="entry name" value="FAD/NAD-bd_sf"/>
</dbReference>